<protein>
    <recommendedName>
        <fullName evidence="8">Phosphate-specific transport system accessory protein PhoU</fullName>
    </recommendedName>
</protein>
<dbReference type="NCBIfam" id="TIGR02135">
    <property type="entry name" value="phoU_full"/>
    <property type="match status" value="1"/>
</dbReference>
<keyword evidence="5 8" id="KW-0963">Cytoplasm</keyword>
<comment type="subcellular location">
    <subcellularLocation>
        <location evidence="1 8">Cytoplasm</location>
    </subcellularLocation>
</comment>
<dbReference type="FunFam" id="1.20.58.220:FF:000004">
    <property type="entry name" value="Phosphate-specific transport system accessory protein PhoU"/>
    <property type="match status" value="1"/>
</dbReference>
<comment type="subunit">
    <text evidence="3 8">Homodimer.</text>
</comment>
<dbReference type="Proteomes" id="UP000317835">
    <property type="component" value="Chromosome"/>
</dbReference>
<evidence type="ECO:0000256" key="8">
    <source>
        <dbReference type="PIRNR" id="PIRNR003107"/>
    </source>
</evidence>
<evidence type="ECO:0000256" key="2">
    <source>
        <dbReference type="ARBA" id="ARBA00008107"/>
    </source>
</evidence>
<dbReference type="AlphaFoldDB" id="A0A518H9V7"/>
<proteinExistence type="inferred from homology"/>
<dbReference type="InterPro" id="IPR028366">
    <property type="entry name" value="PhoU"/>
</dbReference>
<feature type="domain" description="PhoU" evidence="9">
    <location>
        <begin position="121"/>
        <end position="203"/>
    </location>
</feature>
<keyword evidence="11" id="KW-1185">Reference proteome</keyword>
<feature type="domain" description="PhoU" evidence="9">
    <location>
        <begin position="15"/>
        <end position="102"/>
    </location>
</feature>
<comment type="similarity">
    <text evidence="2 8">Belongs to the PhoU family.</text>
</comment>
<comment type="function">
    <text evidence="7 8">Plays a role in the regulation of phosphate uptake.</text>
</comment>
<evidence type="ECO:0000313" key="11">
    <source>
        <dbReference type="Proteomes" id="UP000317835"/>
    </source>
</evidence>
<dbReference type="EMBL" id="CP036426">
    <property type="protein sequence ID" value="QDV37630.1"/>
    <property type="molecule type" value="Genomic_DNA"/>
</dbReference>
<evidence type="ECO:0000256" key="7">
    <source>
        <dbReference type="ARBA" id="ARBA00056181"/>
    </source>
</evidence>
<dbReference type="GO" id="GO:0006817">
    <property type="term" value="P:phosphate ion transport"/>
    <property type="evidence" value="ECO:0007669"/>
    <property type="project" value="UniProtKB-KW"/>
</dbReference>
<evidence type="ECO:0000259" key="9">
    <source>
        <dbReference type="Pfam" id="PF01895"/>
    </source>
</evidence>
<dbReference type="GO" id="GO:0030643">
    <property type="term" value="P:intracellular phosphate ion homeostasis"/>
    <property type="evidence" value="ECO:0007669"/>
    <property type="project" value="InterPro"/>
</dbReference>
<keyword evidence="4 8" id="KW-0813">Transport</keyword>
<dbReference type="PANTHER" id="PTHR42930">
    <property type="entry name" value="PHOSPHATE-SPECIFIC TRANSPORT SYSTEM ACCESSORY PROTEIN PHOU"/>
    <property type="match status" value="1"/>
</dbReference>
<dbReference type="PANTHER" id="PTHR42930:SF3">
    <property type="entry name" value="PHOSPHATE-SPECIFIC TRANSPORT SYSTEM ACCESSORY PROTEIN PHOU"/>
    <property type="match status" value="1"/>
</dbReference>
<evidence type="ECO:0000256" key="6">
    <source>
        <dbReference type="ARBA" id="ARBA00022592"/>
    </source>
</evidence>
<sequence>MRAFEQELERITASLLRLAALAEERVADAIRSLCDRSPDLADAVIRGDEVIDWLEVRIELDCLQFLARHDPIAGDLRRVAAALKVNHELERMADEAVSIARRARTLCDLSPVVPIPRELGAMADAAMAMMRASLDAFVAADAGRARAVVARDDEVDRLHRRVIAALKGTMRGHPDAIDAGLPLYSAASHLERIADHATNIAEEAVYLTEGAIIRHRFDQAYGGRRLADRCRLARSRST</sequence>
<evidence type="ECO:0000313" key="10">
    <source>
        <dbReference type="EMBL" id="QDV37630.1"/>
    </source>
</evidence>
<dbReference type="InterPro" id="IPR026022">
    <property type="entry name" value="PhoU_dom"/>
</dbReference>
<evidence type="ECO:0000256" key="4">
    <source>
        <dbReference type="ARBA" id="ARBA00022448"/>
    </source>
</evidence>
<evidence type="ECO:0000256" key="3">
    <source>
        <dbReference type="ARBA" id="ARBA00011738"/>
    </source>
</evidence>
<evidence type="ECO:0000256" key="1">
    <source>
        <dbReference type="ARBA" id="ARBA00004496"/>
    </source>
</evidence>
<keyword evidence="6 8" id="KW-0592">Phosphate transport</keyword>
<dbReference type="GO" id="GO:0005737">
    <property type="term" value="C:cytoplasm"/>
    <property type="evidence" value="ECO:0007669"/>
    <property type="project" value="UniProtKB-SubCell"/>
</dbReference>
<name>A0A518H9V7_9BACT</name>
<dbReference type="SUPFAM" id="SSF109755">
    <property type="entry name" value="PhoU-like"/>
    <property type="match status" value="1"/>
</dbReference>
<accession>A0A518H9V7</accession>
<dbReference type="RefSeq" id="WP_197446409.1">
    <property type="nucleotide sequence ID" value="NZ_CP036426.1"/>
</dbReference>
<dbReference type="Pfam" id="PF01895">
    <property type="entry name" value="PhoU"/>
    <property type="match status" value="2"/>
</dbReference>
<evidence type="ECO:0000256" key="5">
    <source>
        <dbReference type="ARBA" id="ARBA00022490"/>
    </source>
</evidence>
<dbReference type="Gene3D" id="1.20.58.220">
    <property type="entry name" value="Phosphate transport system protein phou homolog 2, domain 2"/>
    <property type="match status" value="1"/>
</dbReference>
<dbReference type="PIRSF" id="PIRSF003107">
    <property type="entry name" value="PhoU"/>
    <property type="match status" value="1"/>
</dbReference>
<dbReference type="GO" id="GO:0045936">
    <property type="term" value="P:negative regulation of phosphate metabolic process"/>
    <property type="evidence" value="ECO:0007669"/>
    <property type="project" value="InterPro"/>
</dbReference>
<reference evidence="10 11" key="1">
    <citation type="submission" date="2019-02" db="EMBL/GenBank/DDBJ databases">
        <title>Deep-cultivation of Planctomycetes and their phenomic and genomic characterization uncovers novel biology.</title>
        <authorList>
            <person name="Wiegand S."/>
            <person name="Jogler M."/>
            <person name="Boedeker C."/>
            <person name="Pinto D."/>
            <person name="Vollmers J."/>
            <person name="Rivas-Marin E."/>
            <person name="Kohn T."/>
            <person name="Peeters S.H."/>
            <person name="Heuer A."/>
            <person name="Rast P."/>
            <person name="Oberbeckmann S."/>
            <person name="Bunk B."/>
            <person name="Jeske O."/>
            <person name="Meyerdierks A."/>
            <person name="Storesund J.E."/>
            <person name="Kallscheuer N."/>
            <person name="Luecker S."/>
            <person name="Lage O.M."/>
            <person name="Pohl T."/>
            <person name="Merkel B.J."/>
            <person name="Hornburger P."/>
            <person name="Mueller R.-W."/>
            <person name="Bruemmer F."/>
            <person name="Labrenz M."/>
            <person name="Spormann A.M."/>
            <person name="Op den Camp H."/>
            <person name="Overmann J."/>
            <person name="Amann R."/>
            <person name="Jetten M.S.M."/>
            <person name="Mascher T."/>
            <person name="Medema M.H."/>
            <person name="Devos D.P."/>
            <person name="Kaster A.-K."/>
            <person name="Ovreas L."/>
            <person name="Rohde M."/>
            <person name="Galperin M.Y."/>
            <person name="Jogler C."/>
        </authorList>
    </citation>
    <scope>NUCLEOTIDE SEQUENCE [LARGE SCALE GENOMIC DNA]</scope>
    <source>
        <strain evidence="10 11">ElP</strain>
    </source>
</reference>
<dbReference type="InterPro" id="IPR038078">
    <property type="entry name" value="PhoU-like_sf"/>
</dbReference>
<gene>
    <name evidence="10" type="ORF">ElP_55710</name>
</gene>
<dbReference type="KEGG" id="tpla:ElP_55710"/>
<organism evidence="10 11">
    <name type="scientific">Tautonia plasticadhaerens</name>
    <dbReference type="NCBI Taxonomy" id="2527974"/>
    <lineage>
        <taxon>Bacteria</taxon>
        <taxon>Pseudomonadati</taxon>
        <taxon>Planctomycetota</taxon>
        <taxon>Planctomycetia</taxon>
        <taxon>Isosphaerales</taxon>
        <taxon>Isosphaeraceae</taxon>
        <taxon>Tautonia</taxon>
    </lineage>
</organism>